<gene>
    <name evidence="1" type="ORF">H6G05_07435</name>
</gene>
<dbReference type="RefSeq" id="WP_190577563.1">
    <property type="nucleotide sequence ID" value="NZ_CAWPQU010000078.1"/>
</dbReference>
<reference evidence="1 2" key="1">
    <citation type="journal article" date="2020" name="ISME J.">
        <title>Comparative genomics reveals insights into cyanobacterial evolution and habitat adaptation.</title>
        <authorList>
            <person name="Chen M.Y."/>
            <person name="Teng W.K."/>
            <person name="Zhao L."/>
            <person name="Hu C.X."/>
            <person name="Zhou Y.K."/>
            <person name="Han B.P."/>
            <person name="Song L.R."/>
            <person name="Shu W.S."/>
        </authorList>
    </citation>
    <scope>NUCLEOTIDE SEQUENCE [LARGE SCALE GENOMIC DNA]</scope>
    <source>
        <strain evidence="1 2">FACHB-1050</strain>
    </source>
</reference>
<accession>A0ABR8C7D9</accession>
<name>A0ABR8C7D9_9CYAN</name>
<dbReference type="EMBL" id="JACJQY010000008">
    <property type="protein sequence ID" value="MBD2316677.1"/>
    <property type="molecule type" value="Genomic_DNA"/>
</dbReference>
<evidence type="ECO:0000313" key="1">
    <source>
        <dbReference type="EMBL" id="MBD2316677.1"/>
    </source>
</evidence>
<evidence type="ECO:0000313" key="2">
    <source>
        <dbReference type="Proteomes" id="UP000618445"/>
    </source>
</evidence>
<sequence length="218" mass="23483">MATDTHQYKAKNCTKGIPCGIGCISASKKCRTKLPSNVSASLDAIADPENLEAGAEKAEPSLTDKFPSLNSSEGELWDKTTKIGDNEILTYVSPNGKLEQKMGSGVEPPPTFQDVIIVVNDNLDKSSSIEGKEGLKLALASREHVREYVKQAPEGTILSNTPHKDDGFGDQRAKLYEKAGFSPRSSKGEMYSIVSGGKNIPITLDEIKALKEAGHFTK</sequence>
<organism evidence="1 2">
    <name type="scientific">Phormidium tenue FACHB-1050</name>
    <dbReference type="NCBI Taxonomy" id="2692857"/>
    <lineage>
        <taxon>Bacteria</taxon>
        <taxon>Bacillati</taxon>
        <taxon>Cyanobacteriota</taxon>
        <taxon>Cyanophyceae</taxon>
        <taxon>Oscillatoriophycideae</taxon>
        <taxon>Oscillatoriales</taxon>
        <taxon>Oscillatoriaceae</taxon>
        <taxon>Phormidium</taxon>
    </lineage>
</organism>
<dbReference type="Proteomes" id="UP000618445">
    <property type="component" value="Unassembled WGS sequence"/>
</dbReference>
<protein>
    <submittedName>
        <fullName evidence="1">Uncharacterized protein</fullName>
    </submittedName>
</protein>
<comment type="caution">
    <text evidence="1">The sequence shown here is derived from an EMBL/GenBank/DDBJ whole genome shotgun (WGS) entry which is preliminary data.</text>
</comment>
<keyword evidence="2" id="KW-1185">Reference proteome</keyword>
<proteinExistence type="predicted"/>